<dbReference type="OrthoDB" id="5672604at2"/>
<dbReference type="SUPFAM" id="SSF53448">
    <property type="entry name" value="Nucleotide-diphospho-sugar transferases"/>
    <property type="match status" value="1"/>
</dbReference>
<evidence type="ECO:0000256" key="1">
    <source>
        <dbReference type="ARBA" id="ARBA00022676"/>
    </source>
</evidence>
<dbReference type="GO" id="GO:0046872">
    <property type="term" value="F:metal ion binding"/>
    <property type="evidence" value="ECO:0007669"/>
    <property type="project" value="UniProtKB-KW"/>
</dbReference>
<dbReference type="RefSeq" id="WP_152063176.1">
    <property type="nucleotide sequence ID" value="NZ_CABWIC010000007.1"/>
</dbReference>
<reference evidence="4 5" key="1">
    <citation type="submission" date="2019-10" db="EMBL/GenBank/DDBJ databases">
        <authorList>
            <person name="Wolf R A."/>
        </authorList>
    </citation>
    <scope>NUCLEOTIDE SEQUENCE [LARGE SCALE GENOMIC DNA]</scope>
    <source>
        <strain evidence="4">Collinsella_intestinalis_DSM_13632</strain>
    </source>
</reference>
<keyword evidence="2" id="KW-0808">Transferase</keyword>
<proteinExistence type="predicted"/>
<name>A0A5K1ITY5_9ACTN</name>
<evidence type="ECO:0000256" key="3">
    <source>
        <dbReference type="ARBA" id="ARBA00022723"/>
    </source>
</evidence>
<gene>
    <name evidence="4" type="primary">gspA</name>
    <name evidence="4" type="ORF">JKKLCJKK_00477</name>
</gene>
<accession>A0A5K1ITY5</accession>
<organism evidence="4 5">
    <name type="scientific">Collinsella intestinalis</name>
    <dbReference type="NCBI Taxonomy" id="147207"/>
    <lineage>
        <taxon>Bacteria</taxon>
        <taxon>Bacillati</taxon>
        <taxon>Actinomycetota</taxon>
        <taxon>Coriobacteriia</taxon>
        <taxon>Coriobacteriales</taxon>
        <taxon>Coriobacteriaceae</taxon>
        <taxon>Collinsella</taxon>
    </lineage>
</organism>
<dbReference type="InterPro" id="IPR029044">
    <property type="entry name" value="Nucleotide-diphossugar_trans"/>
</dbReference>
<keyword evidence="3" id="KW-0479">Metal-binding</keyword>
<dbReference type="PANTHER" id="PTHR13778">
    <property type="entry name" value="GLYCOSYLTRANSFERASE 8 DOMAIN-CONTAINING PROTEIN"/>
    <property type="match status" value="1"/>
</dbReference>
<dbReference type="Gene3D" id="3.90.550.10">
    <property type="entry name" value="Spore Coat Polysaccharide Biosynthesis Protein SpsA, Chain A"/>
    <property type="match status" value="1"/>
</dbReference>
<protein>
    <submittedName>
        <fullName evidence="4">General stress protein A</fullName>
    </submittedName>
</protein>
<dbReference type="Proteomes" id="UP000405524">
    <property type="component" value="Unassembled WGS sequence"/>
</dbReference>
<dbReference type="AlphaFoldDB" id="A0A5K1ITY5"/>
<keyword evidence="1" id="KW-0328">Glycosyltransferase</keyword>
<evidence type="ECO:0000256" key="2">
    <source>
        <dbReference type="ARBA" id="ARBA00022679"/>
    </source>
</evidence>
<evidence type="ECO:0000313" key="5">
    <source>
        <dbReference type="Proteomes" id="UP000405524"/>
    </source>
</evidence>
<dbReference type="CDD" id="cd04194">
    <property type="entry name" value="GT8_A4GalT_like"/>
    <property type="match status" value="1"/>
</dbReference>
<dbReference type="GeneID" id="77465464"/>
<dbReference type="Pfam" id="PF01501">
    <property type="entry name" value="Glyco_transf_8"/>
    <property type="match status" value="1"/>
</dbReference>
<evidence type="ECO:0000313" key="4">
    <source>
        <dbReference type="EMBL" id="VWL92103.1"/>
    </source>
</evidence>
<sequence>MTQRTLEIVVTCDEGYLGPLRTMLLSLRANNRAESIRVWLLHRGIPQVALDSLAVFCGHIEIELAPRMVDQALFAHARSSERYPQEMYYRMLAPHVIDANIDRALYLDPDILIINPLTPLFDIELGACVFAAASHTDAIHPATALNNVRLNTSELYFNTGVILMDMPRAKALIDPDEIFAFAMEHERKLLFPDQDIFNALYGERTLPVPDQVWNYDARKYPDNIIRTGGEATLDWVMNNTAILHFCGRDKPWAPKYRGQFAALYKHYATLARRI</sequence>
<dbReference type="GO" id="GO:0016757">
    <property type="term" value="F:glycosyltransferase activity"/>
    <property type="evidence" value="ECO:0007669"/>
    <property type="project" value="UniProtKB-KW"/>
</dbReference>
<dbReference type="InterPro" id="IPR002495">
    <property type="entry name" value="Glyco_trans_8"/>
</dbReference>
<dbReference type="PANTHER" id="PTHR13778:SF47">
    <property type="entry name" value="LIPOPOLYSACCHARIDE 1,3-GALACTOSYLTRANSFERASE"/>
    <property type="match status" value="1"/>
</dbReference>
<dbReference type="EMBL" id="CABWIC010000007">
    <property type="protein sequence ID" value="VWL92103.1"/>
    <property type="molecule type" value="Genomic_DNA"/>
</dbReference>
<dbReference type="InterPro" id="IPR050748">
    <property type="entry name" value="Glycosyltrans_8_dom-fam"/>
</dbReference>